<accession>W8YDR1</accession>
<proteinExistence type="predicted"/>
<sequence>MYFTFQKSGDDFVFTDICPELLDSILQKRDDLIGKTVDTASYIGDNITRKKLKQLYTLAWHQKRVVFYYFPDKNPNIFIITYLESQKYNNQVREVKGRCMTISKADLEFPLQHVHQFLFF</sequence>
<reference evidence="1" key="2">
    <citation type="submission" date="2014-01" db="EMBL/GenBank/DDBJ databases">
        <authorList>
            <person name="Aslett M."/>
        </authorList>
    </citation>
    <scope>NUCLEOTIDE SEQUENCE [LARGE SCALE GENOMIC DNA]</scope>
    <source>
        <strain evidence="1">DB27</strain>
    </source>
</reference>
<dbReference type="RefSeq" id="WP_030030222.1">
    <property type="nucleotide sequence ID" value="NZ_HG810024.1"/>
</dbReference>
<name>W8YDR1_BACTU</name>
<dbReference type="HOGENOM" id="CLU_2044950_0_0_9"/>
<evidence type="ECO:0000313" key="1">
    <source>
        <dbReference type="EMBL" id="CDN39643.1"/>
    </source>
</evidence>
<organism evidence="1">
    <name type="scientific">Bacillus thuringiensis DB27</name>
    <dbReference type="NCBI Taxonomy" id="1431339"/>
    <lineage>
        <taxon>Bacteria</taxon>
        <taxon>Bacillati</taxon>
        <taxon>Bacillota</taxon>
        <taxon>Bacilli</taxon>
        <taxon>Bacillales</taxon>
        <taxon>Bacillaceae</taxon>
        <taxon>Bacillus</taxon>
        <taxon>Bacillus cereus group</taxon>
    </lineage>
</organism>
<gene>
    <name evidence="1" type="ORF">BTDB27_p000306</name>
</gene>
<dbReference type="EMBL" id="HG810024">
    <property type="protein sequence ID" value="CDN39643.1"/>
    <property type="molecule type" value="Genomic_DNA"/>
</dbReference>
<reference evidence="1" key="1">
    <citation type="submission" date="2014-01" db="EMBL/GenBank/DDBJ databases">
        <title>Draft genome sequence of highly nematicidal Bacillus thuringiensis DB27.</title>
        <authorList>
            <person name="Iatsenko I."/>
            <person name="Pickard D."/>
            <person name="Corton C."/>
            <person name="Dougan G."/>
            <person name="Sommer R.J."/>
        </authorList>
    </citation>
    <scope>NUCLEOTIDE SEQUENCE [LARGE SCALE GENOMIC DNA]</scope>
    <source>
        <strain evidence="1">DB27</strain>
    </source>
</reference>
<protein>
    <submittedName>
        <fullName evidence="1">Uncharacterized protein</fullName>
    </submittedName>
</protein>
<dbReference type="AlphaFoldDB" id="W8YDR1"/>
<dbReference type="Proteomes" id="UP000030682">
    <property type="component" value="Unassembled WGS sequence"/>
</dbReference>